<comment type="function">
    <text evidence="8 9">Component of the signal peptidase complex (SPC) which catalyzes the cleavage of N-terminal signal sequences from nascent proteins as they are translocated into the lumen of the endoplasmic reticulum. Enhances the enzymatic activity of SPC and facilitates the interactions between different components of the translocation site.</text>
</comment>
<dbReference type="PANTHER" id="PTHR13085">
    <property type="entry name" value="MICROSOMAL SIGNAL PEPTIDASE 25 KDA SUBUNIT"/>
    <property type="match status" value="1"/>
</dbReference>
<evidence type="ECO:0000256" key="6">
    <source>
        <dbReference type="ARBA" id="ARBA00022989"/>
    </source>
</evidence>
<keyword evidence="4" id="KW-0812">Transmembrane</keyword>
<dbReference type="InterPro" id="IPR009582">
    <property type="entry name" value="Spc2/SPCS2"/>
</dbReference>
<evidence type="ECO:0000256" key="4">
    <source>
        <dbReference type="ARBA" id="ARBA00022692"/>
    </source>
</evidence>
<dbReference type="GO" id="GO:0006465">
    <property type="term" value="P:signal peptide processing"/>
    <property type="evidence" value="ECO:0007669"/>
    <property type="project" value="UniProtKB-UniRule"/>
</dbReference>
<accession>A0A914RHE0</accession>
<evidence type="ECO:0000256" key="8">
    <source>
        <dbReference type="ARBA" id="ARBA00045608"/>
    </source>
</evidence>
<name>A0A914RHE0_PAREQ</name>
<proteinExistence type="inferred from homology"/>
<keyword evidence="6" id="KW-1133">Transmembrane helix</keyword>
<reference evidence="11" key="1">
    <citation type="submission" date="2022-11" db="UniProtKB">
        <authorList>
            <consortium name="WormBaseParasite"/>
        </authorList>
    </citation>
    <scope>IDENTIFICATION</scope>
</reference>
<protein>
    <recommendedName>
        <fullName evidence="3 9">Signal peptidase complex subunit 2</fullName>
    </recommendedName>
</protein>
<organism evidence="10 11">
    <name type="scientific">Parascaris equorum</name>
    <name type="common">Equine roundworm</name>
    <dbReference type="NCBI Taxonomy" id="6256"/>
    <lineage>
        <taxon>Eukaryota</taxon>
        <taxon>Metazoa</taxon>
        <taxon>Ecdysozoa</taxon>
        <taxon>Nematoda</taxon>
        <taxon>Chromadorea</taxon>
        <taxon>Rhabditida</taxon>
        <taxon>Spirurina</taxon>
        <taxon>Ascaridomorpha</taxon>
        <taxon>Ascaridoidea</taxon>
        <taxon>Ascarididae</taxon>
        <taxon>Parascaris</taxon>
    </lineage>
</organism>
<evidence type="ECO:0000313" key="11">
    <source>
        <dbReference type="WBParaSite" id="PEQ_0000420701-mRNA-1"/>
    </source>
</evidence>
<evidence type="ECO:0000256" key="3">
    <source>
        <dbReference type="ARBA" id="ARBA00017057"/>
    </source>
</evidence>
<keyword evidence="10" id="KW-1185">Reference proteome</keyword>
<evidence type="ECO:0000256" key="9">
    <source>
        <dbReference type="RuleBase" id="RU368033"/>
    </source>
</evidence>
<comment type="similarity">
    <text evidence="2 9">Belongs to the SPCS2 family.</text>
</comment>
<evidence type="ECO:0000256" key="5">
    <source>
        <dbReference type="ARBA" id="ARBA00022824"/>
    </source>
</evidence>
<comment type="subcellular location">
    <subcellularLocation>
        <location evidence="1 9">Endoplasmic reticulum membrane</location>
        <topology evidence="1 9">Multi-pass membrane protein</topology>
    </subcellularLocation>
</comment>
<dbReference type="Pfam" id="PF06703">
    <property type="entry name" value="SPC25"/>
    <property type="match status" value="1"/>
</dbReference>
<dbReference type="GO" id="GO:0005787">
    <property type="term" value="C:signal peptidase complex"/>
    <property type="evidence" value="ECO:0007669"/>
    <property type="project" value="UniProtKB-UniRule"/>
</dbReference>
<dbReference type="GO" id="GO:0045047">
    <property type="term" value="P:protein targeting to ER"/>
    <property type="evidence" value="ECO:0007669"/>
    <property type="project" value="TreeGrafter"/>
</dbReference>
<evidence type="ECO:0000313" key="10">
    <source>
        <dbReference type="Proteomes" id="UP000887564"/>
    </source>
</evidence>
<evidence type="ECO:0000256" key="2">
    <source>
        <dbReference type="ARBA" id="ARBA00007324"/>
    </source>
</evidence>
<dbReference type="Proteomes" id="UP000887564">
    <property type="component" value="Unplaced"/>
</dbReference>
<sequence>MRVESRILDGSLCTALKELCLREVFLERFECDSHELLQVLATCSVTYFILMGVLQLYQWYVEKGTFYQAIDDDPSGRQEKRYWKWSSTIKKYIL</sequence>
<dbReference type="PANTHER" id="PTHR13085:SF0">
    <property type="entry name" value="SIGNAL PEPTIDASE COMPLEX SUBUNIT 2"/>
    <property type="match status" value="1"/>
</dbReference>
<evidence type="ECO:0000256" key="1">
    <source>
        <dbReference type="ARBA" id="ARBA00004477"/>
    </source>
</evidence>
<dbReference type="AlphaFoldDB" id="A0A914RHE0"/>
<dbReference type="GO" id="GO:0008233">
    <property type="term" value="F:peptidase activity"/>
    <property type="evidence" value="ECO:0007669"/>
    <property type="project" value="UniProtKB-UniRule"/>
</dbReference>
<evidence type="ECO:0000256" key="7">
    <source>
        <dbReference type="ARBA" id="ARBA00023136"/>
    </source>
</evidence>
<dbReference type="WBParaSite" id="PEQ_0000420701-mRNA-1">
    <property type="protein sequence ID" value="PEQ_0000420701-mRNA-1"/>
    <property type="gene ID" value="PEQ_0000420701"/>
</dbReference>
<keyword evidence="5 9" id="KW-0256">Endoplasmic reticulum</keyword>
<keyword evidence="7" id="KW-0472">Membrane</keyword>